<dbReference type="AlphaFoldDB" id="X1B125"/>
<name>X1B125_9ZZZZ</name>
<protein>
    <submittedName>
        <fullName evidence="1">Uncharacterized protein</fullName>
    </submittedName>
</protein>
<dbReference type="EMBL" id="BART01010406">
    <property type="protein sequence ID" value="GAG88645.1"/>
    <property type="molecule type" value="Genomic_DNA"/>
</dbReference>
<organism evidence="1">
    <name type="scientific">marine sediment metagenome</name>
    <dbReference type="NCBI Taxonomy" id="412755"/>
    <lineage>
        <taxon>unclassified sequences</taxon>
        <taxon>metagenomes</taxon>
        <taxon>ecological metagenomes</taxon>
    </lineage>
</organism>
<sequence length="139" mass="15445">MFTGTVWKALLVDVLDELKSVLTDLNVSKFYYEANGAGAILGQFPEFRAFGAIPFNQKRNKVSRILGDSILDRMCGLGILVEQGVIYSHNECDPEFLNQVRNFQYVRSTSKGIPHNIIGYCDAPDALASALHLLVYGDE</sequence>
<reference evidence="1" key="1">
    <citation type="journal article" date="2014" name="Front. Microbiol.">
        <title>High frequency of phylogenetically diverse reductive dehalogenase-homologous genes in deep subseafloor sedimentary metagenomes.</title>
        <authorList>
            <person name="Kawai M."/>
            <person name="Futagami T."/>
            <person name="Toyoda A."/>
            <person name="Takaki Y."/>
            <person name="Nishi S."/>
            <person name="Hori S."/>
            <person name="Arai W."/>
            <person name="Tsubouchi T."/>
            <person name="Morono Y."/>
            <person name="Uchiyama I."/>
            <person name="Ito T."/>
            <person name="Fujiyama A."/>
            <person name="Inagaki F."/>
            <person name="Takami H."/>
        </authorList>
    </citation>
    <scope>NUCLEOTIDE SEQUENCE</scope>
    <source>
        <strain evidence="1">Expedition CK06-06</strain>
    </source>
</reference>
<accession>X1B125</accession>
<gene>
    <name evidence="1" type="ORF">S01H4_22645</name>
</gene>
<comment type="caution">
    <text evidence="1">The sequence shown here is derived from an EMBL/GenBank/DDBJ whole genome shotgun (WGS) entry which is preliminary data.</text>
</comment>
<proteinExistence type="predicted"/>
<evidence type="ECO:0000313" key="1">
    <source>
        <dbReference type="EMBL" id="GAG88645.1"/>
    </source>
</evidence>